<dbReference type="FunFam" id="3.30.830.10:FF:000003">
    <property type="entry name" value="Insulin-degrading enzyme"/>
    <property type="match status" value="1"/>
</dbReference>
<evidence type="ECO:0000256" key="8">
    <source>
        <dbReference type="RuleBase" id="RU004447"/>
    </source>
</evidence>
<dbReference type="FunFam" id="3.30.830.10:FF:000012">
    <property type="entry name" value="Protease 3"/>
    <property type="match status" value="1"/>
</dbReference>
<keyword evidence="6" id="KW-0862">Zinc</keyword>
<evidence type="ECO:0000256" key="9">
    <source>
        <dbReference type="SAM" id="MobiDB-lite"/>
    </source>
</evidence>
<dbReference type="GO" id="GO:0043171">
    <property type="term" value="P:peptide catabolic process"/>
    <property type="evidence" value="ECO:0007669"/>
    <property type="project" value="TreeGrafter"/>
</dbReference>
<dbReference type="Pfam" id="PF16187">
    <property type="entry name" value="Peptidase_M16_M"/>
    <property type="match status" value="1"/>
</dbReference>
<feature type="compositionally biased region" description="Low complexity" evidence="9">
    <location>
        <begin position="303"/>
        <end position="318"/>
    </location>
</feature>
<evidence type="ECO:0000256" key="4">
    <source>
        <dbReference type="ARBA" id="ARBA00022723"/>
    </source>
</evidence>
<gene>
    <name evidence="14" type="ORF">PNOK_0086600</name>
</gene>
<feature type="domain" description="Peptidase M16 C-terminal" evidence="11">
    <location>
        <begin position="331"/>
        <end position="511"/>
    </location>
</feature>
<dbReference type="PANTHER" id="PTHR43690:SF18">
    <property type="entry name" value="INSULIN-DEGRADING ENZYME-RELATED"/>
    <property type="match status" value="1"/>
</dbReference>
<dbReference type="FunFam" id="3.30.830.10:FF:000005">
    <property type="entry name" value="nardilysin isoform X1"/>
    <property type="match status" value="1"/>
</dbReference>
<dbReference type="GO" id="GO:0005829">
    <property type="term" value="C:cytosol"/>
    <property type="evidence" value="ECO:0007669"/>
    <property type="project" value="TreeGrafter"/>
</dbReference>
<evidence type="ECO:0000259" key="10">
    <source>
        <dbReference type="Pfam" id="PF00675"/>
    </source>
</evidence>
<reference evidence="14 15" key="1">
    <citation type="journal article" date="2017" name="Mol. Ecol.">
        <title>Comparative and population genomic landscape of Phellinus noxius: A hypervariable fungus causing root rot in trees.</title>
        <authorList>
            <person name="Chung C.L."/>
            <person name="Lee T.J."/>
            <person name="Akiba M."/>
            <person name="Lee H.H."/>
            <person name="Kuo T.H."/>
            <person name="Liu D."/>
            <person name="Ke H.M."/>
            <person name="Yokoi T."/>
            <person name="Roa M.B."/>
            <person name="Lu M.J."/>
            <person name="Chang Y.Y."/>
            <person name="Ann P.J."/>
            <person name="Tsai J.N."/>
            <person name="Chen C.Y."/>
            <person name="Tzean S.S."/>
            <person name="Ota Y."/>
            <person name="Hattori T."/>
            <person name="Sahashi N."/>
            <person name="Liou R.F."/>
            <person name="Kikuchi T."/>
            <person name="Tsai I.J."/>
        </authorList>
    </citation>
    <scope>NUCLEOTIDE SEQUENCE [LARGE SCALE GENOMIC DNA]</scope>
    <source>
        <strain evidence="14 15">FFPRI411160</strain>
    </source>
</reference>
<dbReference type="InterPro" id="IPR050626">
    <property type="entry name" value="Peptidase_M16"/>
</dbReference>
<evidence type="ECO:0000256" key="3">
    <source>
        <dbReference type="ARBA" id="ARBA00022670"/>
    </source>
</evidence>
<dbReference type="GO" id="GO:0051603">
    <property type="term" value="P:proteolysis involved in protein catabolic process"/>
    <property type="evidence" value="ECO:0007669"/>
    <property type="project" value="TreeGrafter"/>
</dbReference>
<evidence type="ECO:0000259" key="12">
    <source>
        <dbReference type="Pfam" id="PF16187"/>
    </source>
</evidence>
<keyword evidence="3" id="KW-0645">Protease</keyword>
<evidence type="ECO:0000256" key="5">
    <source>
        <dbReference type="ARBA" id="ARBA00022801"/>
    </source>
</evidence>
<dbReference type="InterPro" id="IPR007863">
    <property type="entry name" value="Peptidase_M16_C"/>
</dbReference>
<dbReference type="STRING" id="2282107.A0A286UW55"/>
<protein>
    <submittedName>
        <fullName evidence="14">Insulin-degrading enzyme</fullName>
    </submittedName>
</protein>
<organism evidence="14 15">
    <name type="scientific">Pyrrhoderma noxium</name>
    <dbReference type="NCBI Taxonomy" id="2282107"/>
    <lineage>
        <taxon>Eukaryota</taxon>
        <taxon>Fungi</taxon>
        <taxon>Dikarya</taxon>
        <taxon>Basidiomycota</taxon>
        <taxon>Agaricomycotina</taxon>
        <taxon>Agaricomycetes</taxon>
        <taxon>Hymenochaetales</taxon>
        <taxon>Hymenochaetaceae</taxon>
        <taxon>Pyrrhoderma</taxon>
    </lineage>
</organism>
<dbReference type="Pfam" id="PF05193">
    <property type="entry name" value="Peptidase_M16_C"/>
    <property type="match status" value="1"/>
</dbReference>
<feature type="domain" description="Coenzyme PQQ synthesis protein F-like C-terminal lobe" evidence="13">
    <location>
        <begin position="910"/>
        <end position="1008"/>
    </location>
</feature>
<dbReference type="EMBL" id="NBII01000001">
    <property type="protein sequence ID" value="PAV23798.1"/>
    <property type="molecule type" value="Genomic_DNA"/>
</dbReference>
<dbReference type="InterPro" id="IPR032632">
    <property type="entry name" value="Peptidase_M16_M"/>
</dbReference>
<comment type="similarity">
    <text evidence="2 8">Belongs to the peptidase M16 family.</text>
</comment>
<dbReference type="Pfam" id="PF22456">
    <property type="entry name" value="PqqF-like_C_4"/>
    <property type="match status" value="1"/>
</dbReference>
<dbReference type="InterPro" id="IPR011249">
    <property type="entry name" value="Metalloenz_LuxS/M16"/>
</dbReference>
<keyword evidence="5" id="KW-0378">Hydrolase</keyword>
<dbReference type="GO" id="GO:0004222">
    <property type="term" value="F:metalloendopeptidase activity"/>
    <property type="evidence" value="ECO:0007669"/>
    <property type="project" value="InterPro"/>
</dbReference>
<dbReference type="InParanoid" id="A0A286UW55"/>
<feature type="domain" description="Peptidase M16 N-terminal" evidence="10">
    <location>
        <begin position="116"/>
        <end position="251"/>
    </location>
</feature>
<dbReference type="Gene3D" id="3.30.830.10">
    <property type="entry name" value="Metalloenzyme, LuxS/M16 peptidase-like"/>
    <property type="match status" value="4"/>
</dbReference>
<accession>A0A286UW55</accession>
<evidence type="ECO:0000256" key="1">
    <source>
        <dbReference type="ARBA" id="ARBA00001947"/>
    </source>
</evidence>
<dbReference type="SUPFAM" id="SSF63411">
    <property type="entry name" value="LuxS/MPP-like metallohydrolase"/>
    <property type="match status" value="4"/>
</dbReference>
<keyword evidence="15" id="KW-1185">Reference proteome</keyword>
<sequence>MRLVSALLRSWAPPTSCLKTRPYNRLMPPHNRIISLGSRAFVMSTPLSQSTIMSSVLQDPRFNVNISLEEDAKKWKFIAAHANTPAYYVYDAPLQKSPSDDREYRIVRLENGLQAVLVHDAKTDKAAASLDVAVGHLSDPDDIPGLAHFCEHLLFMGTEQFPKENEYSEYLSKNGGRSNAYTASSNTNYYFSVSSDAFAGALERFSGFFHSPLFSPSCTLRELNAVDSENKQNLQNDLRRIFQLNKHLSRPGHPWRKFGTGNKKTLTEAARNAKTRTSNLPYEKPSLADLINGTASLGPSPIPSRVASPSPSVSSSNSENEADGGTIGRETRRRLIEWWSKEYCASRMSLTLVGKESLDELVQYASSMFSPILNRDQDPEPLITEHPFGNDERGSIVHVKTVMDFYAFELTFPIPYQVPHWKVKPASFLSHYIGHEGPGSLHAYLKNKGWITSLGAGEQRVARGFAMFKITVHLTKEGYANYREAILACHKYISLLRKSELPEWAQDEIKTIDALRFRFAEKRRLEAYATWISEGLKIPAPRSLVLSAPVLVWDWDEKMVRDLLAGLTVDNARVVVMARDHTTIGKTGPWSVEPWYGTEYTVERLDSEFVEAAKASNDIPELFLSGPNEFIPENVDIEKVETSEPLKQPSLIKKTDLTEVWHKKDDQFWIPKAQVQIDVKSKVTGSSARASVLAWLYTDLVKDSLTDFAYDADLAGLTYYVGSTLSGFNIEVNGYNDKLHILAKHVLERIRSLEIKEDRLAIRKEELKRRWQNFFMDQTYKLSEYYGRYLLTDRQYTITEKLAEVDSIRIDEIRSLAEEVLSQSKFVVLVTGNLKKEDALRIASLTEEILGSKPVPKDQLPQERSRLLPKSCNYIWELQVPDPNQPNSSNSYYCHVGSISDDRLRTTFRLMEQILQEPAFNILRTQEQLGYNVYLSGWQDVESLGMRILIQSEKDPRYLETRIDAFLTHMRGVMESMDASEFEKHKKGLTVKWLEKLENLSQESLRFWSHISSGYLDFVRRERDAALLPSITKEEVLAMFDEFIHPASTSRSKLSIHMRSRKPPVIKLGETAAQTFYTSLCNTGVTVDKDDFNAQCANEPTVASVKTYLEGMLREQAVSSDVLFSELDELVKKHPATGQGEIVLSKDVIFIKDGAAFREGLELSDVARPVDERVLTLSKF</sequence>
<dbReference type="PROSITE" id="PS00143">
    <property type="entry name" value="INSULINASE"/>
    <property type="match status" value="1"/>
</dbReference>
<dbReference type="FunCoup" id="A0A286UW55">
    <property type="interactions" value="406"/>
</dbReference>
<evidence type="ECO:0000313" key="15">
    <source>
        <dbReference type="Proteomes" id="UP000217199"/>
    </source>
</evidence>
<evidence type="ECO:0000313" key="14">
    <source>
        <dbReference type="EMBL" id="PAV23798.1"/>
    </source>
</evidence>
<dbReference type="Proteomes" id="UP000217199">
    <property type="component" value="Unassembled WGS sequence"/>
</dbReference>
<dbReference type="InterPro" id="IPR011765">
    <property type="entry name" value="Pept_M16_N"/>
</dbReference>
<keyword evidence="4" id="KW-0479">Metal-binding</keyword>
<dbReference type="GO" id="GO:0046872">
    <property type="term" value="F:metal ion binding"/>
    <property type="evidence" value="ECO:0007669"/>
    <property type="project" value="UniProtKB-KW"/>
</dbReference>
<name>A0A286UW55_9AGAM</name>
<dbReference type="GO" id="GO:0005739">
    <property type="term" value="C:mitochondrion"/>
    <property type="evidence" value="ECO:0007669"/>
    <property type="project" value="TreeGrafter"/>
</dbReference>
<evidence type="ECO:0000259" key="13">
    <source>
        <dbReference type="Pfam" id="PF22456"/>
    </source>
</evidence>
<comment type="cofactor">
    <cofactor evidence="1">
        <name>Zn(2+)</name>
        <dbReference type="ChEBI" id="CHEBI:29105"/>
    </cofactor>
</comment>
<dbReference type="InterPro" id="IPR054734">
    <property type="entry name" value="PqqF-like_C_4"/>
</dbReference>
<evidence type="ECO:0000256" key="6">
    <source>
        <dbReference type="ARBA" id="ARBA00022833"/>
    </source>
</evidence>
<dbReference type="AlphaFoldDB" id="A0A286UW55"/>
<proteinExistence type="inferred from homology"/>
<keyword evidence="7" id="KW-0482">Metalloprotease</keyword>
<dbReference type="PANTHER" id="PTHR43690">
    <property type="entry name" value="NARDILYSIN"/>
    <property type="match status" value="1"/>
</dbReference>
<feature type="domain" description="Peptidase M16 middle/third" evidence="12">
    <location>
        <begin position="517"/>
        <end position="804"/>
    </location>
</feature>
<dbReference type="Pfam" id="PF00675">
    <property type="entry name" value="Peptidase_M16"/>
    <property type="match status" value="1"/>
</dbReference>
<dbReference type="InterPro" id="IPR001431">
    <property type="entry name" value="Pept_M16_Zn_BS"/>
</dbReference>
<evidence type="ECO:0000259" key="11">
    <source>
        <dbReference type="Pfam" id="PF05193"/>
    </source>
</evidence>
<evidence type="ECO:0000256" key="7">
    <source>
        <dbReference type="ARBA" id="ARBA00023049"/>
    </source>
</evidence>
<evidence type="ECO:0000256" key="2">
    <source>
        <dbReference type="ARBA" id="ARBA00007261"/>
    </source>
</evidence>
<feature type="region of interest" description="Disordered" evidence="9">
    <location>
        <begin position="293"/>
        <end position="327"/>
    </location>
</feature>
<dbReference type="OrthoDB" id="952271at2759"/>
<comment type="caution">
    <text evidence="14">The sequence shown here is derived from an EMBL/GenBank/DDBJ whole genome shotgun (WGS) entry which is preliminary data.</text>
</comment>